<keyword evidence="1" id="KW-0813">Transport</keyword>
<comment type="function">
    <text evidence="1">Essential component of the TIM23 complex, a complex that mediates the translocation of transit peptide-containing proteins across the mitochondrial inner membrane.</text>
</comment>
<sequence length="252" mass="28868">MHSSQSSILPSARSHVGFLRTSTKTTYTADKFFIPPVRAADEGKLVVVLDLDETLVYARTGVIIPRPGINRLLDVLRGRCEVVVWTAGERWYAMEALQQIDPQYCIQHCIYRHEKWWTDRPGYMKDVAALGRPLHRTIIIDNTPDCLRANTRNGLLVRDFKGQYGGCPRFDNTLFVLADVIEDVLNGSQVSIDAFHNHPELQSRLVRCDTGGPIKVLTLKQDNFVDYDSPRRHRVTSFRVPKQHLWRRVLGM</sequence>
<dbReference type="VEuPathDB" id="TriTrypDB:TRSC58_00374"/>
<dbReference type="PROSITE" id="PS50969">
    <property type="entry name" value="FCP1"/>
    <property type="match status" value="1"/>
</dbReference>
<proteinExistence type="inferred from homology"/>
<evidence type="ECO:0000259" key="2">
    <source>
        <dbReference type="PROSITE" id="PS50969"/>
    </source>
</evidence>
<dbReference type="AlphaFoldDB" id="A0A061JEC3"/>
<comment type="similarity">
    <text evidence="1">Belongs to the TIM50 family.</text>
</comment>
<keyword evidence="1" id="KW-0811">Translocation</keyword>
<name>A0A061JEC3_TRYRA</name>
<dbReference type="InterPro" id="IPR023214">
    <property type="entry name" value="HAD_sf"/>
</dbReference>
<dbReference type="FunFam" id="3.40.50.1000:FF:000159">
    <property type="entry name" value="TFIIF-stimulated CTD phosphatase"/>
    <property type="match status" value="1"/>
</dbReference>
<keyword evidence="4" id="KW-1185">Reference proteome</keyword>
<dbReference type="SMART" id="SM00577">
    <property type="entry name" value="CPDc"/>
    <property type="match status" value="1"/>
</dbReference>
<dbReference type="InterPro" id="IPR036412">
    <property type="entry name" value="HAD-like_sf"/>
</dbReference>
<keyword evidence="1" id="KW-0653">Protein transport</keyword>
<dbReference type="GO" id="GO:0015031">
    <property type="term" value="P:protein transport"/>
    <property type="evidence" value="ECO:0007669"/>
    <property type="project" value="UniProtKB-KW"/>
</dbReference>
<organism evidence="3 4">
    <name type="scientific">Trypanosoma rangeli SC58</name>
    <dbReference type="NCBI Taxonomy" id="429131"/>
    <lineage>
        <taxon>Eukaryota</taxon>
        <taxon>Discoba</taxon>
        <taxon>Euglenozoa</taxon>
        <taxon>Kinetoplastea</taxon>
        <taxon>Metakinetoplastina</taxon>
        <taxon>Trypanosomatida</taxon>
        <taxon>Trypanosomatidae</taxon>
        <taxon>Trypanosoma</taxon>
        <taxon>Herpetosoma</taxon>
    </lineage>
</organism>
<dbReference type="SUPFAM" id="SSF56784">
    <property type="entry name" value="HAD-like"/>
    <property type="match status" value="1"/>
</dbReference>
<comment type="caution">
    <text evidence="3">The sequence shown here is derived from an EMBL/GenBank/DDBJ whole genome shotgun (WGS) entry which is preliminary data.</text>
</comment>
<dbReference type="EMBL" id="AUPL01000374">
    <property type="protein sequence ID" value="ESL11867.1"/>
    <property type="molecule type" value="Genomic_DNA"/>
</dbReference>
<evidence type="ECO:0000313" key="3">
    <source>
        <dbReference type="EMBL" id="ESL11867.1"/>
    </source>
</evidence>
<reference evidence="3 4" key="1">
    <citation type="submission" date="2013-07" db="EMBL/GenBank/DDBJ databases">
        <authorList>
            <person name="Stoco P.H."/>
            <person name="Wagner G."/>
            <person name="Gerber A."/>
            <person name="Zaha A."/>
            <person name="Thompson C."/>
            <person name="Bartholomeu D.C."/>
            <person name="Luckemeyer D.D."/>
            <person name="Bahia D."/>
            <person name="Loreto E."/>
            <person name="Prestes E.B."/>
            <person name="Lima F.M."/>
            <person name="Rodrigues-Luiz G."/>
            <person name="Vallejo G.A."/>
            <person name="Filho J.F."/>
            <person name="Monteiro K.M."/>
            <person name="Tyler K.M."/>
            <person name="de Almeida L.G."/>
            <person name="Ortiz M.F."/>
            <person name="Siervo M.A."/>
            <person name="de Moraes M.H."/>
            <person name="Cunha O.L."/>
            <person name="Mendonca-Neto R."/>
            <person name="Silva R."/>
            <person name="Teixeira S.M."/>
            <person name="Murta S.M."/>
            <person name="Sincero T.C."/>
            <person name="Mendes T.A."/>
            <person name="Urmenyi T.P."/>
            <person name="Silva V.G."/>
            <person name="da Rocha W.D."/>
            <person name="Andersson B."/>
            <person name="Romanha A.J."/>
            <person name="Steindel M."/>
            <person name="de Vasconcelos A.T."/>
            <person name="Grisard E.C."/>
        </authorList>
    </citation>
    <scope>NUCLEOTIDE SEQUENCE [LARGE SCALE GENOMIC DNA]</scope>
    <source>
        <strain evidence="3 4">SC58</strain>
    </source>
</reference>
<evidence type="ECO:0000313" key="4">
    <source>
        <dbReference type="Proteomes" id="UP000031737"/>
    </source>
</evidence>
<dbReference type="Proteomes" id="UP000031737">
    <property type="component" value="Unassembled WGS sequence"/>
</dbReference>
<dbReference type="OrthoDB" id="277011at2759"/>
<keyword evidence="1" id="KW-0496">Mitochondrion</keyword>
<comment type="subcellular location">
    <subcellularLocation>
        <location evidence="1">Mitochondrion inner membrane</location>
        <topology evidence="1">Single-pass membrane protein</topology>
    </subcellularLocation>
</comment>
<dbReference type="InterPro" id="IPR004274">
    <property type="entry name" value="FCP1_dom"/>
</dbReference>
<dbReference type="PANTHER" id="PTHR12210">
    <property type="entry name" value="DULLARD PROTEIN PHOSPHATASE"/>
    <property type="match status" value="1"/>
</dbReference>
<dbReference type="InterPro" id="IPR050365">
    <property type="entry name" value="TIM50"/>
</dbReference>
<evidence type="ECO:0000256" key="1">
    <source>
        <dbReference type="RuleBase" id="RU365079"/>
    </source>
</evidence>
<protein>
    <recommendedName>
        <fullName evidence="1">Mitochondrial import inner membrane translocase subunit TIM50</fullName>
    </recommendedName>
</protein>
<gene>
    <name evidence="3" type="ORF">TRSC58_00374</name>
</gene>
<comment type="subunit">
    <text evidence="1">Component of the TIM23 complex.</text>
</comment>
<feature type="domain" description="FCP1 homology" evidence="2">
    <location>
        <begin position="40"/>
        <end position="184"/>
    </location>
</feature>
<keyword evidence="1" id="KW-0809">Transit peptide</keyword>
<dbReference type="Pfam" id="PF03031">
    <property type="entry name" value="NIF"/>
    <property type="match status" value="1"/>
</dbReference>
<accession>A0A061JEC3</accession>
<dbReference type="GO" id="GO:0005744">
    <property type="term" value="C:TIM23 mitochondrial import inner membrane translocase complex"/>
    <property type="evidence" value="ECO:0007669"/>
    <property type="project" value="UniProtKB-UniRule"/>
</dbReference>
<dbReference type="Gene3D" id="3.40.50.1000">
    <property type="entry name" value="HAD superfamily/HAD-like"/>
    <property type="match status" value="1"/>
</dbReference>